<feature type="compositionally biased region" description="Polar residues" evidence="1">
    <location>
        <begin position="508"/>
        <end position="527"/>
    </location>
</feature>
<reference evidence="4 5" key="1">
    <citation type="submission" date="2024-01" db="EMBL/GenBank/DDBJ databases">
        <title>Comparative genomics of Cryptococcus and Kwoniella reveals pathogenesis evolution and contrasting modes of karyotype evolution via chromosome fusion or intercentromeric recombination.</title>
        <authorList>
            <person name="Coelho M.A."/>
            <person name="David-Palma M."/>
            <person name="Shea T."/>
            <person name="Bowers K."/>
            <person name="McGinley-Smith S."/>
            <person name="Mohammad A.W."/>
            <person name="Gnirke A."/>
            <person name="Yurkov A.M."/>
            <person name="Nowrousian M."/>
            <person name="Sun S."/>
            <person name="Cuomo C.A."/>
            <person name="Heitman J."/>
        </authorList>
    </citation>
    <scope>NUCLEOTIDE SEQUENCE [LARGE SCALE GENOMIC DNA]</scope>
    <source>
        <strain evidence="4 5">CBS 6074</strain>
    </source>
</reference>
<keyword evidence="5" id="KW-1185">Reference proteome</keyword>
<dbReference type="EMBL" id="CP144108">
    <property type="protein sequence ID" value="WWC93029.1"/>
    <property type="molecule type" value="Genomic_DNA"/>
</dbReference>
<proteinExistence type="predicted"/>
<organism evidence="4 5">
    <name type="scientific">Kwoniella dendrophila CBS 6074</name>
    <dbReference type="NCBI Taxonomy" id="1295534"/>
    <lineage>
        <taxon>Eukaryota</taxon>
        <taxon>Fungi</taxon>
        <taxon>Dikarya</taxon>
        <taxon>Basidiomycota</taxon>
        <taxon>Agaricomycotina</taxon>
        <taxon>Tremellomycetes</taxon>
        <taxon>Tremellales</taxon>
        <taxon>Cryptococcaceae</taxon>
        <taxon>Kwoniella</taxon>
    </lineage>
</organism>
<feature type="compositionally biased region" description="Basic and acidic residues" evidence="1">
    <location>
        <begin position="599"/>
        <end position="608"/>
    </location>
</feature>
<dbReference type="Proteomes" id="UP001355207">
    <property type="component" value="Chromosome 11"/>
</dbReference>
<gene>
    <name evidence="4" type="ORF">L201_007993</name>
</gene>
<feature type="region of interest" description="Disordered" evidence="1">
    <location>
        <begin position="393"/>
        <end position="608"/>
    </location>
</feature>
<keyword evidence="2" id="KW-0812">Transmembrane</keyword>
<dbReference type="GeneID" id="91098661"/>
<feature type="signal peptide" evidence="3">
    <location>
        <begin position="1"/>
        <end position="29"/>
    </location>
</feature>
<keyword evidence="2" id="KW-0472">Membrane</keyword>
<keyword evidence="3" id="KW-0732">Signal</keyword>
<evidence type="ECO:0000256" key="1">
    <source>
        <dbReference type="SAM" id="MobiDB-lite"/>
    </source>
</evidence>
<evidence type="ECO:0000256" key="2">
    <source>
        <dbReference type="SAM" id="Phobius"/>
    </source>
</evidence>
<accession>A0AAX4K6L5</accession>
<feature type="compositionally biased region" description="Polar residues" evidence="1">
    <location>
        <begin position="459"/>
        <end position="493"/>
    </location>
</feature>
<keyword evidence="2" id="KW-1133">Transmembrane helix</keyword>
<sequence>MFRCTLSPLSRLLLLALLSVLSIPSGVHADTGKTLFNVTVSDQSPTITYSPSRSGPIDQTWNSTYSGSSWGSYTNQTIGQGISSHYTTHIGANASLSFWGTSVYLWADVKNAQDLQVTIDKNQTTKKIDGGYMLDNLSDSWHILNVNVVGNGGVRLYGVTFTTGIGENGATPVNSTVQAIFGEKQINGMFSQSSGQWETATLVGGGGNQAMQTYNRLDSYTPGSKLIFQPPSNTSFILLYGSVNFDHGQFSVSLSSTNLPNVATSGGDGSTTTTTTTVGGIPSNQNFWGGSPWISTDQVLYYANLDQKSQYTITVENQGQGKPYWDISKVVFVQAQGGSNSNKNSSNTAAIAGGVAGGVVALALIAIVLWFFLIYKKRDSRKKNQETDIFDNKPFEVDPYRSGSDRDATDAYANASSGSHTPYDRTPPPGNHRDSYITPLLLESQHSPDLSRQGHDLYNSRSSYASVNSPNPNRLSIPISSSDGYHSTRNSYQDGGGPILSGMILHNPDQSIHSEQSDIDQNSENGGSRSRSRSSLFGVMPPSENPKSRYVNQRSGNNRRSNNFVQERDAGSLPIPPSNRNQEPTVIPPSYDPSWAAGRDTDQTRDVR</sequence>
<feature type="compositionally biased region" description="Basic and acidic residues" evidence="1">
    <location>
        <begin position="393"/>
        <end position="409"/>
    </location>
</feature>
<dbReference type="RefSeq" id="XP_066079791.1">
    <property type="nucleotide sequence ID" value="XM_066223694.1"/>
</dbReference>
<feature type="compositionally biased region" description="Low complexity" evidence="1">
    <location>
        <begin position="552"/>
        <end position="563"/>
    </location>
</feature>
<name>A0AAX4K6L5_9TREE</name>
<feature type="transmembrane region" description="Helical" evidence="2">
    <location>
        <begin position="349"/>
        <end position="375"/>
    </location>
</feature>
<dbReference type="AlphaFoldDB" id="A0AAX4K6L5"/>
<evidence type="ECO:0000313" key="4">
    <source>
        <dbReference type="EMBL" id="WWC93029.1"/>
    </source>
</evidence>
<feature type="chain" id="PRO_5043522761" evidence="3">
    <location>
        <begin position="30"/>
        <end position="608"/>
    </location>
</feature>
<evidence type="ECO:0000256" key="3">
    <source>
        <dbReference type="SAM" id="SignalP"/>
    </source>
</evidence>
<evidence type="ECO:0000313" key="5">
    <source>
        <dbReference type="Proteomes" id="UP001355207"/>
    </source>
</evidence>
<protein>
    <submittedName>
        <fullName evidence="4">Uncharacterized protein</fullName>
    </submittedName>
</protein>